<sequence>MTVLSPLGHRGRLS</sequence>
<reference evidence="1" key="2">
    <citation type="journal article" date="2015" name="Fish Shellfish Immunol.">
        <title>Early steps in the European eel (Anguilla anguilla)-Vibrio vulnificus interaction in the gills: Role of the RtxA13 toxin.</title>
        <authorList>
            <person name="Callol A."/>
            <person name="Pajuelo D."/>
            <person name="Ebbesson L."/>
            <person name="Teles M."/>
            <person name="MacKenzie S."/>
            <person name="Amaro C."/>
        </authorList>
    </citation>
    <scope>NUCLEOTIDE SEQUENCE</scope>
</reference>
<dbReference type="EMBL" id="GBXM01091725">
    <property type="protein sequence ID" value="JAH16852.1"/>
    <property type="molecule type" value="Transcribed_RNA"/>
</dbReference>
<organism evidence="1">
    <name type="scientific">Anguilla anguilla</name>
    <name type="common">European freshwater eel</name>
    <name type="synonym">Muraena anguilla</name>
    <dbReference type="NCBI Taxonomy" id="7936"/>
    <lineage>
        <taxon>Eukaryota</taxon>
        <taxon>Metazoa</taxon>
        <taxon>Chordata</taxon>
        <taxon>Craniata</taxon>
        <taxon>Vertebrata</taxon>
        <taxon>Euteleostomi</taxon>
        <taxon>Actinopterygii</taxon>
        <taxon>Neopterygii</taxon>
        <taxon>Teleostei</taxon>
        <taxon>Anguilliformes</taxon>
        <taxon>Anguillidae</taxon>
        <taxon>Anguilla</taxon>
    </lineage>
</organism>
<reference evidence="1" key="1">
    <citation type="submission" date="2014-11" db="EMBL/GenBank/DDBJ databases">
        <authorList>
            <person name="Amaro Gonzalez C."/>
        </authorList>
    </citation>
    <scope>NUCLEOTIDE SEQUENCE</scope>
</reference>
<protein>
    <submittedName>
        <fullName evidence="1">Uncharacterized protein</fullName>
    </submittedName>
</protein>
<evidence type="ECO:0000313" key="1">
    <source>
        <dbReference type="EMBL" id="JAH16852.1"/>
    </source>
</evidence>
<name>A0A0E9QK32_ANGAN</name>
<proteinExistence type="predicted"/>
<accession>A0A0E9QK32</accession>